<feature type="chain" id="PRO_5014875436" evidence="1">
    <location>
        <begin position="26"/>
        <end position="497"/>
    </location>
</feature>
<evidence type="ECO:0000313" key="2">
    <source>
        <dbReference type="EMBL" id="AUM14658.1"/>
    </source>
</evidence>
<proteinExistence type="predicted"/>
<sequence>MSSTNYLAAILAASGLFVSVTQAQAAVEKISPYSSDSTFFEEVDSDAGAPGTLIRYQRVLKLDDYPGELYRVLYWSTVRTISYPGDDIDHNVCHFYQWENNEWGTEYRCEKPIVTSGLVRIPKAAPPAQGFATVAFTHGTVGLIPECGPSTGYGPLWRDWMVSDRVTTVAADYPGLGYDSGLRSADAMYTSEHPWYPGTGIMQSPFDETSHTYSDNWSPGASTIDLVRASKQLEVVTDASNGVSNPNFIVVGSSQGGAVAIGTAQLMSADYAPELQLKAVLAGAPGSNLGDLESADSPLAYGILSGGIVGASVSDPSLHPSEWLSPIGQANYERTTEAMCSGAGDFESYLWWVNALYSYPFNAPLTTLGAQVEWQRYAARQDLAATPIAAPIYIGQVDDDPLVPQARTDAFAARLAQIADVTYCVYQGNGDNGVDENGDPAVTFSSMENHTTVLDRMGDEDYTAASPEPSCVSSASTASLSAKAFLIQQGFDALSSQ</sequence>
<reference evidence="3" key="1">
    <citation type="submission" date="2017-08" db="EMBL/GenBank/DDBJ databases">
        <title>Direct submision.</title>
        <authorList>
            <person name="Kim S.-J."/>
            <person name="Rhee S.-K."/>
        </authorList>
    </citation>
    <scope>NUCLEOTIDE SEQUENCE [LARGE SCALE GENOMIC DNA]</scope>
    <source>
        <strain evidence="3">GI5</strain>
    </source>
</reference>
<accession>A0A2K9LQQ2</accession>
<dbReference type="InterPro" id="IPR029058">
    <property type="entry name" value="AB_hydrolase_fold"/>
</dbReference>
<name>A0A2K9LQQ2_9GAMM</name>
<gene>
    <name evidence="2" type="ORF">Kalk_20475</name>
</gene>
<organism evidence="2 3">
    <name type="scientific">Ketobacter alkanivorans</name>
    <dbReference type="NCBI Taxonomy" id="1917421"/>
    <lineage>
        <taxon>Bacteria</taxon>
        <taxon>Pseudomonadati</taxon>
        <taxon>Pseudomonadota</taxon>
        <taxon>Gammaproteobacteria</taxon>
        <taxon>Pseudomonadales</taxon>
        <taxon>Ketobacteraceae</taxon>
        <taxon>Ketobacter</taxon>
    </lineage>
</organism>
<dbReference type="SUPFAM" id="SSF53474">
    <property type="entry name" value="alpha/beta-Hydrolases"/>
    <property type="match status" value="1"/>
</dbReference>
<evidence type="ECO:0000256" key="1">
    <source>
        <dbReference type="SAM" id="SignalP"/>
    </source>
</evidence>
<dbReference type="PANTHER" id="PTHR34853">
    <property type="match status" value="1"/>
</dbReference>
<dbReference type="EMBL" id="CP022684">
    <property type="protein sequence ID" value="AUM14658.1"/>
    <property type="molecule type" value="Genomic_DNA"/>
</dbReference>
<dbReference type="Proteomes" id="UP000235116">
    <property type="component" value="Chromosome"/>
</dbReference>
<keyword evidence="1" id="KW-0732">Signal</keyword>
<dbReference type="OrthoDB" id="9955at2"/>
<dbReference type="AlphaFoldDB" id="A0A2K9LQQ2"/>
<dbReference type="KEGG" id="kak:Kalk_20475"/>
<dbReference type="GO" id="GO:0004806">
    <property type="term" value="F:triacylglycerol lipase activity"/>
    <property type="evidence" value="ECO:0007669"/>
    <property type="project" value="InterPro"/>
</dbReference>
<dbReference type="Pfam" id="PF03583">
    <property type="entry name" value="LIP"/>
    <property type="match status" value="1"/>
</dbReference>
<dbReference type="PANTHER" id="PTHR34853:SF1">
    <property type="entry name" value="LIPASE 5"/>
    <property type="match status" value="1"/>
</dbReference>
<dbReference type="InterPro" id="IPR005152">
    <property type="entry name" value="Lipase_secreted"/>
</dbReference>
<protein>
    <submittedName>
        <fullName evidence="2">Uncharacterized protein</fullName>
    </submittedName>
</protein>
<dbReference type="RefSeq" id="WP_101896031.1">
    <property type="nucleotide sequence ID" value="NZ_CP022684.1"/>
</dbReference>
<dbReference type="Gene3D" id="3.40.50.1820">
    <property type="entry name" value="alpha/beta hydrolase"/>
    <property type="match status" value="1"/>
</dbReference>
<feature type="signal peptide" evidence="1">
    <location>
        <begin position="1"/>
        <end position="25"/>
    </location>
</feature>
<keyword evidence="3" id="KW-1185">Reference proteome</keyword>
<dbReference type="GO" id="GO:0016042">
    <property type="term" value="P:lipid catabolic process"/>
    <property type="evidence" value="ECO:0007669"/>
    <property type="project" value="InterPro"/>
</dbReference>
<evidence type="ECO:0000313" key="3">
    <source>
        <dbReference type="Proteomes" id="UP000235116"/>
    </source>
</evidence>